<accession>S9VKR5</accession>
<evidence type="ECO:0000313" key="3">
    <source>
        <dbReference type="Proteomes" id="UP000015354"/>
    </source>
</evidence>
<organism evidence="2 3">
    <name type="scientific">Strigomonas culicis</name>
    <dbReference type="NCBI Taxonomy" id="28005"/>
    <lineage>
        <taxon>Eukaryota</taxon>
        <taxon>Discoba</taxon>
        <taxon>Euglenozoa</taxon>
        <taxon>Kinetoplastea</taxon>
        <taxon>Metakinetoplastina</taxon>
        <taxon>Trypanosomatida</taxon>
        <taxon>Trypanosomatidae</taxon>
        <taxon>Strigomonadinae</taxon>
        <taxon>Strigomonas</taxon>
    </lineage>
</organism>
<keyword evidence="1" id="KW-0812">Transmembrane</keyword>
<keyword evidence="3" id="KW-1185">Reference proteome</keyword>
<dbReference type="OrthoDB" id="269728at2759"/>
<dbReference type="AlphaFoldDB" id="S9VKR5"/>
<name>S9VKR5_9TRYP</name>
<dbReference type="Proteomes" id="UP000015354">
    <property type="component" value="Unassembled WGS sequence"/>
</dbReference>
<reference evidence="2 3" key="1">
    <citation type="journal article" date="2013" name="PLoS ONE">
        <title>Predicting the Proteins of Angomonas deanei, Strigomonas culicis and Their Respective Endosymbionts Reveals New Aspects of the Trypanosomatidae Family.</title>
        <authorList>
            <person name="Motta M.C."/>
            <person name="Martins A.C."/>
            <person name="de Souza S.S."/>
            <person name="Catta-Preta C.M."/>
            <person name="Silva R."/>
            <person name="Klein C.C."/>
            <person name="de Almeida L.G."/>
            <person name="de Lima Cunha O."/>
            <person name="Ciapina L.P."/>
            <person name="Brocchi M."/>
            <person name="Colabardini A.C."/>
            <person name="de Araujo Lima B."/>
            <person name="Machado C.R."/>
            <person name="de Almeida Soares C.M."/>
            <person name="Probst C.M."/>
            <person name="de Menezes C.B."/>
            <person name="Thompson C.E."/>
            <person name="Bartholomeu D.C."/>
            <person name="Gradia D.F."/>
            <person name="Pavoni D.P."/>
            <person name="Grisard E.C."/>
            <person name="Fantinatti-Garboggini F."/>
            <person name="Marchini F.K."/>
            <person name="Rodrigues-Luiz G.F."/>
            <person name="Wagner G."/>
            <person name="Goldman G.H."/>
            <person name="Fietto J.L."/>
            <person name="Elias M.C."/>
            <person name="Goldman M.H."/>
            <person name="Sagot M.F."/>
            <person name="Pereira M."/>
            <person name="Stoco P.H."/>
            <person name="de Mendonca-Neto R.P."/>
            <person name="Teixeira S.M."/>
            <person name="Maciel T.E."/>
            <person name="de Oliveira Mendes T.A."/>
            <person name="Urmenyi T.P."/>
            <person name="de Souza W."/>
            <person name="Schenkman S."/>
            <person name="de Vasconcelos A.T."/>
        </authorList>
    </citation>
    <scope>NUCLEOTIDE SEQUENCE [LARGE SCALE GENOMIC DNA]</scope>
</reference>
<gene>
    <name evidence="2" type="ORF">STCU_05634</name>
</gene>
<sequence>MGLSSFLRQNICLIGICILAYAVFDAVSNRELLQGGAHDDSEELPNVPHPSLFVAYLRTSIVALVGMLLTTFGFVLRSNFQKARLVDFNKHARYDQFVKTKVNFAHFNHRGSVGRTLNHVSGDAKGSDEKKKA</sequence>
<evidence type="ECO:0000256" key="1">
    <source>
        <dbReference type="SAM" id="Phobius"/>
    </source>
</evidence>
<proteinExistence type="predicted"/>
<comment type="caution">
    <text evidence="2">The sequence shown here is derived from an EMBL/GenBank/DDBJ whole genome shotgun (WGS) entry which is preliminary data.</text>
</comment>
<feature type="transmembrane region" description="Helical" evidence="1">
    <location>
        <begin position="7"/>
        <end position="24"/>
    </location>
</feature>
<dbReference type="TCDB" id="1.A.67.2.3">
    <property type="family name" value="the membrane mg(2+) transporter (mmgt) family"/>
</dbReference>
<evidence type="ECO:0008006" key="4">
    <source>
        <dbReference type="Google" id="ProtNLM"/>
    </source>
</evidence>
<keyword evidence="1" id="KW-1133">Transmembrane helix</keyword>
<dbReference type="EMBL" id="ATMH01005634">
    <property type="protein sequence ID" value="EPY27671.1"/>
    <property type="molecule type" value="Genomic_DNA"/>
</dbReference>
<evidence type="ECO:0000313" key="2">
    <source>
        <dbReference type="EMBL" id="EPY27671.1"/>
    </source>
</evidence>
<keyword evidence="1" id="KW-0472">Membrane</keyword>
<protein>
    <recommendedName>
        <fullName evidence="4">Membrane magnesium transporter</fullName>
    </recommendedName>
</protein>
<feature type="transmembrane region" description="Helical" evidence="1">
    <location>
        <begin position="53"/>
        <end position="76"/>
    </location>
</feature>